<name>A0AAV4DNA1_9GAST</name>
<dbReference type="AlphaFoldDB" id="A0AAV4DNA1"/>
<reference evidence="1 2" key="1">
    <citation type="journal article" date="2021" name="Elife">
        <title>Chloroplast acquisition without the gene transfer in kleptoplastic sea slugs, Plakobranchus ocellatus.</title>
        <authorList>
            <person name="Maeda T."/>
            <person name="Takahashi S."/>
            <person name="Yoshida T."/>
            <person name="Shimamura S."/>
            <person name="Takaki Y."/>
            <person name="Nagai Y."/>
            <person name="Toyoda A."/>
            <person name="Suzuki Y."/>
            <person name="Arimoto A."/>
            <person name="Ishii H."/>
            <person name="Satoh N."/>
            <person name="Nishiyama T."/>
            <person name="Hasebe M."/>
            <person name="Maruyama T."/>
            <person name="Minagawa J."/>
            <person name="Obokata J."/>
            <person name="Shigenobu S."/>
        </authorList>
    </citation>
    <scope>NUCLEOTIDE SEQUENCE [LARGE SCALE GENOMIC DNA]</scope>
</reference>
<organism evidence="1 2">
    <name type="scientific">Plakobranchus ocellatus</name>
    <dbReference type="NCBI Taxonomy" id="259542"/>
    <lineage>
        <taxon>Eukaryota</taxon>
        <taxon>Metazoa</taxon>
        <taxon>Spiralia</taxon>
        <taxon>Lophotrochozoa</taxon>
        <taxon>Mollusca</taxon>
        <taxon>Gastropoda</taxon>
        <taxon>Heterobranchia</taxon>
        <taxon>Euthyneura</taxon>
        <taxon>Panpulmonata</taxon>
        <taxon>Sacoglossa</taxon>
        <taxon>Placobranchoidea</taxon>
        <taxon>Plakobranchidae</taxon>
        <taxon>Plakobranchus</taxon>
    </lineage>
</organism>
<proteinExistence type="predicted"/>
<comment type="caution">
    <text evidence="1">The sequence shown here is derived from an EMBL/GenBank/DDBJ whole genome shotgun (WGS) entry which is preliminary data.</text>
</comment>
<protein>
    <submittedName>
        <fullName evidence="1">Uncharacterized protein</fullName>
    </submittedName>
</protein>
<sequence length="137" mass="15990">MKRPVRVPLHPFLSHSIDNKIIIMLKSTFYSSALRAVSRSRLRGHGVTLKCPHRKHLLLLFSSRKEDQPIAWHVACRVWGILWPECRLRCDTSVFQCRLPQHCDQQCRERRSARAIPSRCEASGNFRSGRSRKAVRF</sequence>
<accession>A0AAV4DNA1</accession>
<keyword evidence="2" id="KW-1185">Reference proteome</keyword>
<evidence type="ECO:0000313" key="2">
    <source>
        <dbReference type="Proteomes" id="UP000735302"/>
    </source>
</evidence>
<gene>
    <name evidence="1" type="ORF">PoB_007208200</name>
</gene>
<evidence type="ECO:0000313" key="1">
    <source>
        <dbReference type="EMBL" id="GFO45577.1"/>
    </source>
</evidence>
<dbReference type="EMBL" id="BLXT01008064">
    <property type="protein sequence ID" value="GFO45577.1"/>
    <property type="molecule type" value="Genomic_DNA"/>
</dbReference>
<dbReference type="Proteomes" id="UP000735302">
    <property type="component" value="Unassembled WGS sequence"/>
</dbReference>